<evidence type="ECO:0000313" key="4">
    <source>
        <dbReference type="Proteomes" id="UP000515514"/>
    </source>
</evidence>
<keyword evidence="4" id="KW-1185">Reference proteome</keyword>
<proteinExistence type="predicted"/>
<dbReference type="KEGG" id="alti:ALE3EI_0715"/>
<feature type="chain" id="PRO_5028923814" evidence="2">
    <location>
        <begin position="19"/>
        <end position="1047"/>
    </location>
</feature>
<accession>A0A7G8PSH6</accession>
<dbReference type="Gene3D" id="2.40.300.10">
    <property type="entry name" value="Head decoration protein D"/>
    <property type="match status" value="1"/>
</dbReference>
<evidence type="ECO:0000313" key="3">
    <source>
        <dbReference type="EMBL" id="QNJ97292.1"/>
    </source>
</evidence>
<protein>
    <submittedName>
        <fullName evidence="3">Uncharacterized protein</fullName>
    </submittedName>
</protein>
<dbReference type="AlphaFoldDB" id="A0A7G8PSH6"/>
<evidence type="ECO:0000256" key="1">
    <source>
        <dbReference type="SAM" id="Coils"/>
    </source>
</evidence>
<gene>
    <name evidence="3" type="ORF">ALE3EI_0715</name>
</gene>
<evidence type="ECO:0000256" key="2">
    <source>
        <dbReference type="SAM" id="SignalP"/>
    </source>
</evidence>
<keyword evidence="1" id="KW-0175">Coiled coil</keyword>
<keyword evidence="2" id="KW-0732">Signal</keyword>
<sequence length="1047" mass="110539">MKKLLLLTFLLSFAAVFAQTDGLSYQAVIIDPNVQELPGEDASGNILPNAPVTVRFTILNSGGSFEYQETHETTTDAFGMINLIIGAGNPEIGVFTEIDWNGSRKDLKVDINLDGNFKELSKKKLLFVPYAFHRDIIATGTMTIDGPVRLGDTLEVEGRTDLNSILSVNNESDTFLSGTLNVDGATTLNNTLDVTNGSATTLTGQLNVDGASQLNSTLNVDGNTTLNNNLDVTSQSPTVLTGTLRVDGITDLNSAVNINNGSPLNVSGNLNVDGATTFNDDLTVNGDTNLNSSLSVNNSSPTVLSGTLNVTEATELGSSLQVNGQTNLEDLLNVNNQSPANLSGSLTVGLETNLNSSLAVNNGAPTFLSGTLDVDGAIGFNGNLTVQGITNLNNSLFVNNGSLTNLSGALNVDGGTNLNSTLVVDGETTLNSDLQVANASPTTLTGTLNVDAATTLNNSLEVTNGSPTTLTGTLNVDDAATLNNSLTVANGTASNLTGDLTVDGKTTMNDDVLVANGSSASVSGGLSVVMESKLNNSVFVTGGSATNLSGTLDVDGATTMNNTLTVGGATTINNSLTVTGITTLASLTTETINIQSDNPNYIATFSNLNTANGDGILIKLGRNHGAWTGGSFLSLPNPISNELTGPLNVLKGRLENPGPNPFFTPSEVIQLAPSLAKVGAVTNINNQIFSVMNNELGLPKAFPSLTVPTTNILPFQPIFNGFTIPFVNLTIPGWNIPEVSLPNIPIPIPLNLIPDPSRYIPNLNILPVTGLPNVDIPNIPNTNVANSLTKENEYITFADKDGRVTGTIRAQSLEDFRDNTILDNVYVLNLLSNFVGIDLLDGITAGTVGITNFIDEYNDLGVEYSSGNGDYAEWLERLDPKEFLSAGDIVAVRGGKITRDLSNVEQIMVVSHRPIILGNTPEKERTYLGNNVAFMGQVPVKVLGPVRSGDYIVANKEVSGYGIAVSPNKMTSELFILSVGRSWDENLAEGPKMVNTVVGVHNGDWANIFQKIERKQKEYEAKYRAIQNKIEALDKKADDLLINNPND</sequence>
<organism evidence="3 4">
    <name type="scientific">Constantimarinum furrinae</name>
    <dbReference type="NCBI Taxonomy" id="2562285"/>
    <lineage>
        <taxon>Bacteria</taxon>
        <taxon>Pseudomonadati</taxon>
        <taxon>Bacteroidota</taxon>
        <taxon>Flavobacteriia</taxon>
        <taxon>Flavobacteriales</taxon>
        <taxon>Flavobacteriaceae</taxon>
        <taxon>Altibacter/Constantimarinum group</taxon>
        <taxon>Constantimarinum</taxon>
    </lineage>
</organism>
<feature type="coiled-coil region" evidence="1">
    <location>
        <begin position="1009"/>
        <end position="1043"/>
    </location>
</feature>
<reference evidence="3 4" key="1">
    <citation type="submission" date="2020-04" db="EMBL/GenBank/DDBJ databases">
        <title>Genome sequence of Altibacter aquimarinus strain ALE3EI.</title>
        <authorList>
            <person name="Oh H.-M."/>
            <person name="Jang D."/>
        </authorList>
    </citation>
    <scope>NUCLEOTIDE SEQUENCE [LARGE SCALE GENOMIC DNA]</scope>
    <source>
        <strain evidence="3 4">ALE3EI</strain>
    </source>
</reference>
<feature type="signal peptide" evidence="2">
    <location>
        <begin position="1"/>
        <end position="18"/>
    </location>
</feature>
<name>A0A7G8PSH6_9FLAO</name>
<dbReference type="EMBL" id="CP052909">
    <property type="protein sequence ID" value="QNJ97292.1"/>
    <property type="molecule type" value="Genomic_DNA"/>
</dbReference>
<dbReference type="RefSeq" id="WP_186990929.1">
    <property type="nucleotide sequence ID" value="NZ_CP052909.1"/>
</dbReference>
<dbReference type="Proteomes" id="UP000515514">
    <property type="component" value="Chromosome"/>
</dbReference>